<feature type="active site" description="Nucleophile and sulfur donor" evidence="1">
    <location>
        <position position="184"/>
    </location>
</feature>
<keyword evidence="3" id="KW-1185">Reference proteome</keyword>
<dbReference type="InterPro" id="IPR014729">
    <property type="entry name" value="Rossmann-like_a/b/a_fold"/>
</dbReference>
<dbReference type="NCBIfam" id="TIGR00268">
    <property type="entry name" value="ATP-dependent sacrificial sulfur transferase LarE"/>
    <property type="match status" value="1"/>
</dbReference>
<dbReference type="RefSeq" id="WP_011128909.1">
    <property type="nucleotide sequence ID" value="NC_005070.1"/>
</dbReference>
<gene>
    <name evidence="2" type="ordered locus">SYNW2051</name>
</gene>
<dbReference type="PANTHER" id="PTHR43169">
    <property type="entry name" value="EXSB FAMILY PROTEIN"/>
    <property type="match status" value="1"/>
</dbReference>
<name>Q7U4L6_PARMW</name>
<dbReference type="InterPro" id="IPR005232">
    <property type="entry name" value="LarE"/>
</dbReference>
<organism evidence="2 3">
    <name type="scientific">Parasynechococcus marenigrum (strain WH8102)</name>
    <dbReference type="NCBI Taxonomy" id="84588"/>
    <lineage>
        <taxon>Bacteria</taxon>
        <taxon>Bacillati</taxon>
        <taxon>Cyanobacteriota</taxon>
        <taxon>Cyanophyceae</taxon>
        <taxon>Synechococcales</taxon>
        <taxon>Prochlorococcaceae</taxon>
        <taxon>Parasynechococcus</taxon>
        <taxon>Parasynechococcus marenigrum</taxon>
    </lineage>
</organism>
<dbReference type="EMBL" id="BX569694">
    <property type="protein sequence ID" value="CAE08566.1"/>
    <property type="molecule type" value="Genomic_DNA"/>
</dbReference>
<dbReference type="GO" id="GO:0016783">
    <property type="term" value="F:sulfurtransferase activity"/>
    <property type="evidence" value="ECO:0007669"/>
    <property type="project" value="InterPro"/>
</dbReference>
<evidence type="ECO:0000313" key="3">
    <source>
        <dbReference type="Proteomes" id="UP000001422"/>
    </source>
</evidence>
<evidence type="ECO:0000256" key="1">
    <source>
        <dbReference type="PIRSR" id="PIRSR006661-1"/>
    </source>
</evidence>
<protein>
    <submittedName>
        <fullName evidence="2">Uncharacterized protein</fullName>
    </submittedName>
</protein>
<dbReference type="CDD" id="cd01990">
    <property type="entry name" value="LarE-like"/>
    <property type="match status" value="1"/>
</dbReference>
<dbReference type="KEGG" id="syw:SYNW2051"/>
<dbReference type="PIRSF" id="PIRSF006661">
    <property type="entry name" value="PP-lp_UCP006661"/>
    <property type="match status" value="1"/>
</dbReference>
<dbReference type="Gene3D" id="3.40.50.620">
    <property type="entry name" value="HUPs"/>
    <property type="match status" value="1"/>
</dbReference>
<accession>Q7U4L6</accession>
<reference evidence="2 3" key="1">
    <citation type="journal article" date="2003" name="Nature">
        <title>The genome of a motile marine Synechococcus.</title>
        <authorList>
            <person name="Palenik B."/>
            <person name="Brahamsha B."/>
            <person name="Larimer F."/>
            <person name="Land M."/>
            <person name="Hauser L."/>
            <person name="Chain P."/>
            <person name="Lamerdin J."/>
            <person name="Regala W."/>
            <person name="Allen E.A."/>
            <person name="McCarren J."/>
            <person name="Paulsen I."/>
            <person name="Dufresne A."/>
            <person name="Partensky F."/>
            <person name="Webb E."/>
            <person name="Waterbury J."/>
        </authorList>
    </citation>
    <scope>NUCLEOTIDE SEQUENCE [LARGE SCALE GENOMIC DNA]</scope>
    <source>
        <strain evidence="2 3">WH8102</strain>
    </source>
</reference>
<proteinExistence type="predicted"/>
<dbReference type="STRING" id="84588.SYNW2051"/>
<dbReference type="AlphaFoldDB" id="Q7U4L6"/>
<dbReference type="Proteomes" id="UP000001422">
    <property type="component" value="Chromosome"/>
</dbReference>
<dbReference type="PANTHER" id="PTHR43169:SF2">
    <property type="entry name" value="NAD_GMP SYNTHASE DOMAIN-CONTAINING PROTEIN"/>
    <property type="match status" value="1"/>
</dbReference>
<sequence>MFRLQESLPSRQADLLQQLRNWLASHDALCVAYSGGVDSTLVAAIAHEQKGDAAVAVTGVSPALAPHLLEEARAQAQWIGIRHQECPTRELNDPDYSSNPSDRCFACKRELHHHLQPIAAAAGGALVVDGVNLDDLGDHRPGIEAARQAGVRSPLAELAIDKAAIRQLSSALGFPWWDKPAQPCLASRFPYGESISAERLKRVGQAEAWLLARGFPRVRVRSQGLSARIEVPRDRLDDLLALNAKEPLVSSLLDLGFTSVSLDLEGLVSGKLNRGL</sequence>
<evidence type="ECO:0000313" key="2">
    <source>
        <dbReference type="EMBL" id="CAE08566.1"/>
    </source>
</evidence>
<dbReference type="HOGENOM" id="CLU_061181_2_0_3"/>
<dbReference type="SUPFAM" id="SSF52402">
    <property type="entry name" value="Adenine nucleotide alpha hydrolases-like"/>
    <property type="match status" value="1"/>
</dbReference>
<dbReference type="eggNOG" id="COG1606">
    <property type="taxonomic scope" value="Bacteria"/>
</dbReference>
<dbReference type="InterPro" id="IPR052188">
    <property type="entry name" value="Ni-pincer_cofactor_biosynth"/>
</dbReference>